<feature type="transmembrane region" description="Helical" evidence="1">
    <location>
        <begin position="28"/>
        <end position="49"/>
    </location>
</feature>
<gene>
    <name evidence="2" type="ORF">S01H4_48749</name>
</gene>
<evidence type="ECO:0000256" key="1">
    <source>
        <dbReference type="SAM" id="Phobius"/>
    </source>
</evidence>
<accession>X1DBR3</accession>
<keyword evidence="1" id="KW-0812">Transmembrane</keyword>
<organism evidence="2">
    <name type="scientific">marine sediment metagenome</name>
    <dbReference type="NCBI Taxonomy" id="412755"/>
    <lineage>
        <taxon>unclassified sequences</taxon>
        <taxon>metagenomes</taxon>
        <taxon>ecological metagenomes</taxon>
    </lineage>
</organism>
<keyword evidence="1" id="KW-1133">Transmembrane helix</keyword>
<protein>
    <submittedName>
        <fullName evidence="2">Uncharacterized protein</fullName>
    </submittedName>
</protein>
<dbReference type="EMBL" id="BART01027505">
    <property type="protein sequence ID" value="GAG93876.1"/>
    <property type="molecule type" value="Genomic_DNA"/>
</dbReference>
<dbReference type="AlphaFoldDB" id="X1DBR3"/>
<sequence length="73" mass="8511">MKTAIFILQIFCILVTSAGIYIEYLYEAHMGFLLISVGSFTFAVTTKFMKIRLKRYIKKLLNEQNTPKDERSI</sequence>
<proteinExistence type="predicted"/>
<evidence type="ECO:0000313" key="2">
    <source>
        <dbReference type="EMBL" id="GAG93876.1"/>
    </source>
</evidence>
<name>X1DBR3_9ZZZZ</name>
<comment type="caution">
    <text evidence="2">The sequence shown here is derived from an EMBL/GenBank/DDBJ whole genome shotgun (WGS) entry which is preliminary data.</text>
</comment>
<keyword evidence="1" id="KW-0472">Membrane</keyword>
<reference evidence="2" key="1">
    <citation type="journal article" date="2014" name="Front. Microbiol.">
        <title>High frequency of phylogenetically diverse reductive dehalogenase-homologous genes in deep subseafloor sedimentary metagenomes.</title>
        <authorList>
            <person name="Kawai M."/>
            <person name="Futagami T."/>
            <person name="Toyoda A."/>
            <person name="Takaki Y."/>
            <person name="Nishi S."/>
            <person name="Hori S."/>
            <person name="Arai W."/>
            <person name="Tsubouchi T."/>
            <person name="Morono Y."/>
            <person name="Uchiyama I."/>
            <person name="Ito T."/>
            <person name="Fujiyama A."/>
            <person name="Inagaki F."/>
            <person name="Takami H."/>
        </authorList>
    </citation>
    <scope>NUCLEOTIDE SEQUENCE</scope>
    <source>
        <strain evidence="2">Expedition CK06-06</strain>
    </source>
</reference>